<dbReference type="PANTHER" id="PTHR31668:SF30">
    <property type="entry name" value="ZN(II)2CYS6 TRANSCRIPTION FACTOR (EUROFUNG)"/>
    <property type="match status" value="1"/>
</dbReference>
<sequence length="384" mass="43819">MVLKPSNIFSAEHHVASLKYPLNSKMQQLNMAPVIQPSSIPTVRQSTINNCIEPEVDCTDDSLHEDESQLTPDSPKSGILPHFEYVSYDRVQDIYEQRKGHFYFIPEGFKPVLVPNDSKVPAVPNLFENSKPVPYEPNVPRMLPDSDARLSSSDLPCRVAGSKKENSAIDKKPSIPSNAFILYHQDISNDDISKEIGMWSKDSLKQQQRRRQQRRGFYATRVCTNCRKKHAKCSGETTCERCTLRNLECTFIDSSKKRGPKTNGKHLEQVYALNGLENNFEGTSMLSSVILNPMQGHASIPSSPSGYPQQQLENIFEFTFHCDSYEEPNSHAFQEASSFSYQSWTNTEYVMQSNNLIDNTFNNNTIFLYDNLFFDNNHMPSFHY</sequence>
<evidence type="ECO:0000313" key="3">
    <source>
        <dbReference type="EMBL" id="CAG8702000.1"/>
    </source>
</evidence>
<organism evidence="3 4">
    <name type="scientific">Dentiscutata erythropus</name>
    <dbReference type="NCBI Taxonomy" id="1348616"/>
    <lineage>
        <taxon>Eukaryota</taxon>
        <taxon>Fungi</taxon>
        <taxon>Fungi incertae sedis</taxon>
        <taxon>Mucoromycota</taxon>
        <taxon>Glomeromycotina</taxon>
        <taxon>Glomeromycetes</taxon>
        <taxon>Diversisporales</taxon>
        <taxon>Gigasporaceae</taxon>
        <taxon>Dentiscutata</taxon>
    </lineage>
</organism>
<dbReference type="PROSITE" id="PS00463">
    <property type="entry name" value="ZN2_CY6_FUNGAL_1"/>
    <property type="match status" value="1"/>
</dbReference>
<dbReference type="Proteomes" id="UP000789405">
    <property type="component" value="Unassembled WGS sequence"/>
</dbReference>
<dbReference type="InterPro" id="IPR001138">
    <property type="entry name" value="Zn2Cys6_DnaBD"/>
</dbReference>
<accession>A0A9N9HRN1</accession>
<comment type="caution">
    <text evidence="3">The sequence shown here is derived from an EMBL/GenBank/DDBJ whole genome shotgun (WGS) entry which is preliminary data.</text>
</comment>
<evidence type="ECO:0000259" key="2">
    <source>
        <dbReference type="PROSITE" id="PS50048"/>
    </source>
</evidence>
<dbReference type="SUPFAM" id="SSF57701">
    <property type="entry name" value="Zn2/Cys6 DNA-binding domain"/>
    <property type="match status" value="1"/>
</dbReference>
<dbReference type="InterPro" id="IPR036864">
    <property type="entry name" value="Zn2-C6_fun-type_DNA-bd_sf"/>
</dbReference>
<proteinExistence type="predicted"/>
<dbReference type="GO" id="GO:0008270">
    <property type="term" value="F:zinc ion binding"/>
    <property type="evidence" value="ECO:0007669"/>
    <property type="project" value="InterPro"/>
</dbReference>
<dbReference type="SMART" id="SM00066">
    <property type="entry name" value="GAL4"/>
    <property type="match status" value="1"/>
</dbReference>
<feature type="domain" description="Zn(2)-C6 fungal-type" evidence="2">
    <location>
        <begin position="222"/>
        <end position="251"/>
    </location>
</feature>
<dbReference type="CDD" id="cd00067">
    <property type="entry name" value="GAL4"/>
    <property type="match status" value="1"/>
</dbReference>
<gene>
    <name evidence="3" type="ORF">DERYTH_LOCUS13048</name>
</gene>
<dbReference type="PROSITE" id="PS50048">
    <property type="entry name" value="ZN2_CY6_FUNGAL_2"/>
    <property type="match status" value="1"/>
</dbReference>
<dbReference type="EMBL" id="CAJVPY010008888">
    <property type="protein sequence ID" value="CAG8702000.1"/>
    <property type="molecule type" value="Genomic_DNA"/>
</dbReference>
<dbReference type="Pfam" id="PF00172">
    <property type="entry name" value="Zn_clus"/>
    <property type="match status" value="1"/>
</dbReference>
<dbReference type="PANTHER" id="PTHR31668">
    <property type="entry name" value="GLUCOSE TRANSPORT TRANSCRIPTION REGULATOR RGT1-RELATED-RELATED"/>
    <property type="match status" value="1"/>
</dbReference>
<reference evidence="3" key="1">
    <citation type="submission" date="2021-06" db="EMBL/GenBank/DDBJ databases">
        <authorList>
            <person name="Kallberg Y."/>
            <person name="Tangrot J."/>
            <person name="Rosling A."/>
        </authorList>
    </citation>
    <scope>NUCLEOTIDE SEQUENCE</scope>
    <source>
        <strain evidence="3">MA453B</strain>
    </source>
</reference>
<dbReference type="Gene3D" id="4.10.240.10">
    <property type="entry name" value="Zn(2)-C6 fungal-type DNA-binding domain"/>
    <property type="match status" value="1"/>
</dbReference>
<dbReference type="GO" id="GO:0000981">
    <property type="term" value="F:DNA-binding transcription factor activity, RNA polymerase II-specific"/>
    <property type="evidence" value="ECO:0007669"/>
    <property type="project" value="InterPro"/>
</dbReference>
<keyword evidence="4" id="KW-1185">Reference proteome</keyword>
<evidence type="ECO:0000313" key="4">
    <source>
        <dbReference type="Proteomes" id="UP000789405"/>
    </source>
</evidence>
<keyword evidence="1" id="KW-0539">Nucleus</keyword>
<name>A0A9N9HRN1_9GLOM</name>
<dbReference type="InterPro" id="IPR050797">
    <property type="entry name" value="Carb_Metab_Trans_Reg"/>
</dbReference>
<dbReference type="AlphaFoldDB" id="A0A9N9HRN1"/>
<evidence type="ECO:0000256" key="1">
    <source>
        <dbReference type="ARBA" id="ARBA00023242"/>
    </source>
</evidence>
<protein>
    <submittedName>
        <fullName evidence="3">12203_t:CDS:1</fullName>
    </submittedName>
</protein>
<dbReference type="OrthoDB" id="2123952at2759"/>